<comment type="caution">
    <text evidence="4">The sequence shown here is derived from an EMBL/GenBank/DDBJ whole genome shotgun (WGS) entry which is preliminary data.</text>
</comment>
<accession>A0ABS9EPE2</accession>
<evidence type="ECO:0000259" key="3">
    <source>
        <dbReference type="Pfam" id="PF21447"/>
    </source>
</evidence>
<dbReference type="Pfam" id="PF21447">
    <property type="entry name" value="Ppx-GppA_III"/>
    <property type="match status" value="1"/>
</dbReference>
<evidence type="ECO:0000313" key="4">
    <source>
        <dbReference type="EMBL" id="MCF4143068.1"/>
    </source>
</evidence>
<dbReference type="InterPro" id="IPR003695">
    <property type="entry name" value="Ppx_GppA_N"/>
</dbReference>
<protein>
    <submittedName>
        <fullName evidence="4">Ppx/GppA family phosphatase</fullName>
    </submittedName>
</protein>
<gene>
    <name evidence="4" type="ORF">L2W38_09615</name>
</gene>
<proteinExistence type="predicted"/>
<dbReference type="EMBL" id="JAKGUD010000010">
    <property type="protein sequence ID" value="MCF4143068.1"/>
    <property type="molecule type" value="Genomic_DNA"/>
</dbReference>
<dbReference type="InterPro" id="IPR048950">
    <property type="entry name" value="Ppx_GppA_C"/>
</dbReference>
<dbReference type="CDD" id="cd24006">
    <property type="entry name" value="ASKHA_NBD_PPX_GppA"/>
    <property type="match status" value="1"/>
</dbReference>
<name>A0ABS9EPE2_9BACT</name>
<organism evidence="4 5">
    <name type="scientific">Dethiosulfovibrio marinus</name>
    <dbReference type="NCBI Taxonomy" id="133532"/>
    <lineage>
        <taxon>Bacteria</taxon>
        <taxon>Thermotogati</taxon>
        <taxon>Synergistota</taxon>
        <taxon>Synergistia</taxon>
        <taxon>Synergistales</taxon>
        <taxon>Dethiosulfovibrionaceae</taxon>
        <taxon>Dethiosulfovibrio</taxon>
    </lineage>
</organism>
<keyword evidence="1" id="KW-0378">Hydrolase</keyword>
<dbReference type="PIRSF" id="PIRSF001267">
    <property type="entry name" value="Pyrophosphatase_GppA_Ppx"/>
    <property type="match status" value="1"/>
</dbReference>
<dbReference type="Pfam" id="PF02541">
    <property type="entry name" value="Ppx-GppA"/>
    <property type="match status" value="1"/>
</dbReference>
<dbReference type="Gene3D" id="3.30.420.40">
    <property type="match status" value="1"/>
</dbReference>
<feature type="domain" description="Ppx/GppA phosphatase N-terminal" evidence="2">
    <location>
        <begin position="26"/>
        <end position="319"/>
    </location>
</feature>
<dbReference type="Proteomes" id="UP001200430">
    <property type="component" value="Unassembled WGS sequence"/>
</dbReference>
<dbReference type="PANTHER" id="PTHR30005">
    <property type="entry name" value="EXOPOLYPHOSPHATASE"/>
    <property type="match status" value="1"/>
</dbReference>
<dbReference type="SUPFAM" id="SSF53067">
    <property type="entry name" value="Actin-like ATPase domain"/>
    <property type="match status" value="2"/>
</dbReference>
<evidence type="ECO:0000313" key="5">
    <source>
        <dbReference type="Proteomes" id="UP001200430"/>
    </source>
</evidence>
<reference evidence="4 5" key="1">
    <citation type="submission" date="2022-01" db="EMBL/GenBank/DDBJ databases">
        <title>Dethiosulfovibrio faecalis sp. nov., a novel proteolytic, non-sulfur-reducing bacterium isolated from a marine aquaculture solid waste bioreactor.</title>
        <authorList>
            <person name="Grabowski S."/>
            <person name="Apolinario E."/>
            <person name="Schneider N."/>
            <person name="Marshall C.W."/>
            <person name="Sowers K.R."/>
        </authorList>
    </citation>
    <scope>NUCLEOTIDE SEQUENCE [LARGE SCALE GENOMIC DNA]</scope>
    <source>
        <strain evidence="4 5">DSM 12537</strain>
    </source>
</reference>
<keyword evidence="5" id="KW-1185">Reference proteome</keyword>
<dbReference type="Gene3D" id="1.10.3210.10">
    <property type="entry name" value="Hypothetical protein af1432"/>
    <property type="match status" value="1"/>
</dbReference>
<dbReference type="PANTHER" id="PTHR30005:SF0">
    <property type="entry name" value="RETROGRADE REGULATION PROTEIN 2"/>
    <property type="match status" value="1"/>
</dbReference>
<evidence type="ECO:0000259" key="2">
    <source>
        <dbReference type="Pfam" id="PF02541"/>
    </source>
</evidence>
<sequence length="520" mass="57949">MGPGEANDRRAAFIDLGTNSARVLVVSLRNDGVFHVLSDQKESVRLGEGEFKTNMLTSDAMDRAILVLSRFAQLARSLGVSDVMAVATSATRDAENADVFINRVKKEAGLDLKIISGLEEARLIHLGVARGYHLGNDEALFIDIGGGSTELILGGQNDFSFLDSLKAGTIRLYNDFFPSDYVGPVSKELYRDMKRYVRGRGIRSLKHIRSSQFKRVFASSGTARHLQEIAAGLFPDLIDVPVDGPVLPLDALRKVSRVLCPMSADEREKVKGVSSRRKDIIITGAAIMETVMEELSLDRVTVTDRSLRNGMLEDYLVKHGLIEGLSIREESVLRLGRSCGFDERHGRHIAKLALDLFDSSGNLGLHDLGAGARELLYYASLLHDIGMFLSFSDHHHHGAYIVRNAQLLGFTDMELQIMSSLVNYHRGKRPKKNDPMISCLDGWGIAVVRKCGVFLRMAESMDRSHRSIIEGAIFESEGKRIRLSLSLREPEEWELERWAVERDMTDFKKIFGRTFSLLAV</sequence>
<dbReference type="Gene3D" id="3.30.420.150">
    <property type="entry name" value="Exopolyphosphatase. Domain 2"/>
    <property type="match status" value="1"/>
</dbReference>
<dbReference type="SUPFAM" id="SSF109604">
    <property type="entry name" value="HD-domain/PDEase-like"/>
    <property type="match status" value="1"/>
</dbReference>
<dbReference type="InterPro" id="IPR050273">
    <property type="entry name" value="GppA/Ppx_hydrolase"/>
</dbReference>
<dbReference type="InterPro" id="IPR030673">
    <property type="entry name" value="PyroPPase_GppA_Ppx"/>
</dbReference>
<dbReference type="CDD" id="cd00077">
    <property type="entry name" value="HDc"/>
    <property type="match status" value="1"/>
</dbReference>
<dbReference type="InterPro" id="IPR003607">
    <property type="entry name" value="HD/PDEase_dom"/>
</dbReference>
<feature type="domain" description="Ppx/GppA phosphatase C-terminal" evidence="3">
    <location>
        <begin position="327"/>
        <end position="493"/>
    </location>
</feature>
<dbReference type="InterPro" id="IPR043129">
    <property type="entry name" value="ATPase_NBD"/>
</dbReference>
<evidence type="ECO:0000256" key="1">
    <source>
        <dbReference type="ARBA" id="ARBA00022801"/>
    </source>
</evidence>
<dbReference type="RefSeq" id="WP_236099775.1">
    <property type="nucleotide sequence ID" value="NZ_JAKGUD010000010.1"/>
</dbReference>